<sequence length="65" mass="7371">MDIITKFLKFLLGVCAKELNVREDYVKHSMRGKLNSATQNRLSPISDPFSESYGKGIFLPILKNP</sequence>
<name>A0A643CBK6_BALPH</name>
<reference evidence="1 2" key="1">
    <citation type="journal article" date="2019" name="PLoS ONE">
        <title>Genomic analyses reveal an absence of contemporary introgressive admixture between fin whales and blue whales, despite known hybrids.</title>
        <authorList>
            <person name="Westbury M.V."/>
            <person name="Petersen B."/>
            <person name="Lorenzen E.D."/>
        </authorList>
    </citation>
    <scope>NUCLEOTIDE SEQUENCE [LARGE SCALE GENOMIC DNA]</scope>
    <source>
        <strain evidence="1">FinWhale-01</strain>
    </source>
</reference>
<keyword evidence="2" id="KW-1185">Reference proteome</keyword>
<dbReference type="OrthoDB" id="10261918at2759"/>
<accession>A0A643CBK6</accession>
<dbReference type="Proteomes" id="UP000437017">
    <property type="component" value="Unassembled WGS sequence"/>
</dbReference>
<comment type="caution">
    <text evidence="1">The sequence shown here is derived from an EMBL/GenBank/DDBJ whole genome shotgun (WGS) entry which is preliminary data.</text>
</comment>
<gene>
    <name evidence="1" type="ORF">E2I00_005490</name>
</gene>
<proteinExistence type="predicted"/>
<organism evidence="1 2">
    <name type="scientific">Balaenoptera physalus</name>
    <name type="common">Fin whale</name>
    <name type="synonym">Balaena physalus</name>
    <dbReference type="NCBI Taxonomy" id="9770"/>
    <lineage>
        <taxon>Eukaryota</taxon>
        <taxon>Metazoa</taxon>
        <taxon>Chordata</taxon>
        <taxon>Craniata</taxon>
        <taxon>Vertebrata</taxon>
        <taxon>Euteleostomi</taxon>
        <taxon>Mammalia</taxon>
        <taxon>Eutheria</taxon>
        <taxon>Laurasiatheria</taxon>
        <taxon>Artiodactyla</taxon>
        <taxon>Whippomorpha</taxon>
        <taxon>Cetacea</taxon>
        <taxon>Mysticeti</taxon>
        <taxon>Balaenopteridae</taxon>
        <taxon>Balaenoptera</taxon>
    </lineage>
</organism>
<evidence type="ECO:0000313" key="2">
    <source>
        <dbReference type="Proteomes" id="UP000437017"/>
    </source>
</evidence>
<dbReference type="AlphaFoldDB" id="A0A643CBK6"/>
<dbReference type="EMBL" id="SGJD01001949">
    <property type="protein sequence ID" value="KAB0397593.1"/>
    <property type="molecule type" value="Genomic_DNA"/>
</dbReference>
<evidence type="ECO:0000313" key="1">
    <source>
        <dbReference type="EMBL" id="KAB0397593.1"/>
    </source>
</evidence>
<protein>
    <submittedName>
        <fullName evidence="1">Uncharacterized protein</fullName>
    </submittedName>
</protein>